<comment type="caution">
    <text evidence="1">The sequence shown here is derived from an EMBL/GenBank/DDBJ whole genome shotgun (WGS) entry which is preliminary data.</text>
</comment>
<evidence type="ECO:0000313" key="1">
    <source>
        <dbReference type="EMBL" id="KAJ3522565.1"/>
    </source>
</evidence>
<name>A0ACC1RMV7_9HYPO</name>
<sequence length="882" mass="96333">MKKGAKLVNIARGKLINEADLVAALESGHLSAAGLDVFENEPHISPQLVKMKNVELLSHNAGASLDSHIGFEKLGMENIISFNKTGKAISPVNAHLIKQSKLHELTSKGFIKANPGGVKDVDVTDDNMLNGTYSKNKTRVLTHRAAEPANLPLKIVNNFSGGNVKAYISGLDSDGAVVFIGADGNLIYPRSGGSLIPVEITENIAIPLPPQGETLDFTLPISMSSGRVYFADGDLHFYMVDIGNGDGLVQPSVTNLQDASAGVNWGFVELTYTNGALYANISYVDFVGIVLGMMLSVKDGSTQSTAGLEADSVTKICNDLIKQKDADGRAWTFMCIANSEGKPVRVLSPGNQYDLEPITFEDYWNSYVDEVWSKYSSQTLTINTQTEAGKVACRVNGDELTCDGDNRGYAKPNTKDIWGCNSGPFAILEGDNGIHTAVVPRLCAAFVRSTLLLDGGDVQPSLGSDSYYKVDPTNHYSRIVHNYEVDGRGYAFPYDDVNPDGNENASGVVSSGQPDVLTGMQQLESKIHRIEALLASTPQATDTTQVTPSSVVSPRYVGPESGVGFFLSTLEACRRRSHQMSCSMLLQQHQPSSTLYHAPHPFPSFQFATQAIQEYFREFHLAHPFLNEVKVQEALNRHISLARSSDQVEKHQLFQLNMVLAIGSVRLFRHGITNLHPFGFFTAALEASPPSSSSFSTPEDIENLLLIARFGGFYNIGCSLWDLGRLCIRIALELNLHRQQPISIVEDSECHQSRLRVFWDSYLLDRLSSSTLGRPFAIQDIAVEASLPETGGKGHGDQGGDLGPFNWLIKLGQITSRIHCSMTARSTDVPESRSQMGNNRSMSGNGEMYSLVRRFHSELADLRRNAPSSDNPASMYEAEDFF</sequence>
<dbReference type="Proteomes" id="UP001148629">
    <property type="component" value="Unassembled WGS sequence"/>
</dbReference>
<keyword evidence="2" id="KW-1185">Reference proteome</keyword>
<protein>
    <submittedName>
        <fullName evidence="1">Uncharacterized protein</fullName>
    </submittedName>
</protein>
<accession>A0ACC1RMV7</accession>
<proteinExistence type="predicted"/>
<evidence type="ECO:0000313" key="2">
    <source>
        <dbReference type="Proteomes" id="UP001148629"/>
    </source>
</evidence>
<gene>
    <name evidence="1" type="ORF">NM208_g12799</name>
</gene>
<organism evidence="1 2">
    <name type="scientific">Fusarium decemcellulare</name>
    <dbReference type="NCBI Taxonomy" id="57161"/>
    <lineage>
        <taxon>Eukaryota</taxon>
        <taxon>Fungi</taxon>
        <taxon>Dikarya</taxon>
        <taxon>Ascomycota</taxon>
        <taxon>Pezizomycotina</taxon>
        <taxon>Sordariomycetes</taxon>
        <taxon>Hypocreomycetidae</taxon>
        <taxon>Hypocreales</taxon>
        <taxon>Nectriaceae</taxon>
        <taxon>Fusarium</taxon>
        <taxon>Fusarium decemcellulare species complex</taxon>
    </lineage>
</organism>
<dbReference type="EMBL" id="JANRMS010002419">
    <property type="protein sequence ID" value="KAJ3522565.1"/>
    <property type="molecule type" value="Genomic_DNA"/>
</dbReference>
<reference evidence="1" key="1">
    <citation type="submission" date="2022-08" db="EMBL/GenBank/DDBJ databases">
        <title>Genome Sequence of Fusarium decemcellulare.</title>
        <authorList>
            <person name="Buettner E."/>
        </authorList>
    </citation>
    <scope>NUCLEOTIDE SEQUENCE</scope>
    <source>
        <strain evidence="1">Babe19</strain>
    </source>
</reference>